<dbReference type="Proteomes" id="UP001294412">
    <property type="component" value="Unassembled WGS sequence"/>
</dbReference>
<feature type="transmembrane region" description="Helical" evidence="1">
    <location>
        <begin position="66"/>
        <end position="85"/>
    </location>
</feature>
<dbReference type="InterPro" id="IPR005135">
    <property type="entry name" value="Endo/exonuclease/phosphatase"/>
</dbReference>
<evidence type="ECO:0000313" key="3">
    <source>
        <dbReference type="EMBL" id="MDY8110176.1"/>
    </source>
</evidence>
<dbReference type="EMBL" id="JAXLPB010000004">
    <property type="protein sequence ID" value="MDY8110176.1"/>
    <property type="molecule type" value="Genomic_DNA"/>
</dbReference>
<keyword evidence="3" id="KW-0540">Nuclease</keyword>
<keyword evidence="1" id="KW-0812">Transmembrane</keyword>
<keyword evidence="4" id="KW-1185">Reference proteome</keyword>
<keyword evidence="3" id="KW-0255">Endonuclease</keyword>
<evidence type="ECO:0000313" key="4">
    <source>
        <dbReference type="Proteomes" id="UP001294412"/>
    </source>
</evidence>
<evidence type="ECO:0000256" key="1">
    <source>
        <dbReference type="SAM" id="Phobius"/>
    </source>
</evidence>
<dbReference type="InterPro" id="IPR036691">
    <property type="entry name" value="Endo/exonu/phosph_ase_sf"/>
</dbReference>
<accession>A0ABU5I457</accession>
<feature type="transmembrane region" description="Helical" evidence="1">
    <location>
        <begin position="37"/>
        <end position="59"/>
    </location>
</feature>
<keyword evidence="1" id="KW-1133">Transmembrane helix</keyword>
<name>A0ABU5I457_9HYPH</name>
<dbReference type="GO" id="GO:0004519">
    <property type="term" value="F:endonuclease activity"/>
    <property type="evidence" value="ECO:0007669"/>
    <property type="project" value="UniProtKB-KW"/>
</dbReference>
<comment type="caution">
    <text evidence="3">The sequence shown here is derived from an EMBL/GenBank/DDBJ whole genome shotgun (WGS) entry which is preliminary data.</text>
</comment>
<sequence length="360" mass="39575">MKTTATILLSCVLVVLAAASLVPLIETNIWWIRYMDFIRWQLVAVLLFVLVLSLLLAFAGRGIGTGLSMAAVCAGLLGYHAYRLYPYTPLVSVMAPDIAACPADAQVSVMSANVRKGNRDVDAFMAVVDAADPDLLFVMETDEWWDKALAPLADRYPDIIQAIPDGETYYGLHLLSKHELIEPQILRYFGAETPTVQTGARLSNGSVYSFMGLHPRPPQSFDQPTTMRDGHLAEMAFHAENAAAPLIAAGDFNAVSWERIVRRAMRVGNLLDPRIGRGTIPTFDANSALMAWPLDHILFQQPFGLMAFERLADIGSDHYPVMATFCLSPEPGPVQSAPEIEEDDRAELRRTIDAAEAMNP</sequence>
<dbReference type="Gene3D" id="3.60.10.10">
    <property type="entry name" value="Endonuclease/exonuclease/phosphatase"/>
    <property type="match status" value="1"/>
</dbReference>
<keyword evidence="3" id="KW-0378">Hydrolase</keyword>
<protein>
    <submittedName>
        <fullName evidence="3">Endonuclease/exonuclease/phosphatase family protein</fullName>
    </submittedName>
</protein>
<keyword evidence="1" id="KW-0472">Membrane</keyword>
<evidence type="ECO:0000259" key="2">
    <source>
        <dbReference type="Pfam" id="PF03372"/>
    </source>
</evidence>
<dbReference type="RefSeq" id="WP_322187698.1">
    <property type="nucleotide sequence ID" value="NZ_JAXLPB010000004.1"/>
</dbReference>
<gene>
    <name evidence="3" type="ORF">U0C82_13620</name>
</gene>
<organism evidence="3 4">
    <name type="scientific">Fulvimarina uroteuthidis</name>
    <dbReference type="NCBI Taxonomy" id="3098149"/>
    <lineage>
        <taxon>Bacteria</taxon>
        <taxon>Pseudomonadati</taxon>
        <taxon>Pseudomonadota</taxon>
        <taxon>Alphaproteobacteria</taxon>
        <taxon>Hyphomicrobiales</taxon>
        <taxon>Aurantimonadaceae</taxon>
        <taxon>Fulvimarina</taxon>
    </lineage>
</organism>
<dbReference type="SUPFAM" id="SSF56219">
    <property type="entry name" value="DNase I-like"/>
    <property type="match status" value="1"/>
</dbReference>
<feature type="domain" description="Endonuclease/exonuclease/phosphatase" evidence="2">
    <location>
        <begin position="110"/>
        <end position="318"/>
    </location>
</feature>
<reference evidence="3 4" key="1">
    <citation type="submission" date="2023-12" db="EMBL/GenBank/DDBJ databases">
        <title>Description of Novel Strain Fulvimarina sp. 2208YS6-2-32 isolated from Uroteuthis (Photololigo) edulis.</title>
        <authorList>
            <person name="Park J.-S."/>
        </authorList>
    </citation>
    <scope>NUCLEOTIDE SEQUENCE [LARGE SCALE GENOMIC DNA]</scope>
    <source>
        <strain evidence="3 4">2208YS6-2-32</strain>
    </source>
</reference>
<dbReference type="Pfam" id="PF03372">
    <property type="entry name" value="Exo_endo_phos"/>
    <property type="match status" value="1"/>
</dbReference>
<proteinExistence type="predicted"/>